<reference evidence="1 2" key="1">
    <citation type="submission" date="2020-03" db="EMBL/GenBank/DDBJ databases">
        <authorList>
            <person name="Lai Q."/>
        </authorList>
    </citation>
    <scope>NUCLEOTIDE SEQUENCE [LARGE SCALE GENOMIC DNA]</scope>
    <source>
        <strain evidence="1 2">CCUG 25036</strain>
    </source>
</reference>
<keyword evidence="2" id="KW-1185">Reference proteome</keyword>
<dbReference type="GO" id="GO:0006508">
    <property type="term" value="P:proteolysis"/>
    <property type="evidence" value="ECO:0007669"/>
    <property type="project" value="InterPro"/>
</dbReference>
<dbReference type="Proteomes" id="UP000490980">
    <property type="component" value="Unassembled WGS sequence"/>
</dbReference>
<evidence type="ECO:0000313" key="1">
    <source>
        <dbReference type="EMBL" id="NII08353.1"/>
    </source>
</evidence>
<comment type="caution">
    <text evidence="1">The sequence shown here is derived from an EMBL/GenBank/DDBJ whole genome shotgun (WGS) entry which is preliminary data.</text>
</comment>
<dbReference type="GO" id="GO:0004185">
    <property type="term" value="F:serine-type carboxypeptidase activity"/>
    <property type="evidence" value="ECO:0007669"/>
    <property type="project" value="InterPro"/>
</dbReference>
<name>A0A7X5UD95_9GAMM</name>
<sequence>MARSLLLHRLPLWTSIAMRHASPIPFLVCAILVLMPVAGARASERSAAEAAQAAFAPTQSRPDVGHRRATSDHVLTLDGQRIAYRAVVEETQVDGSDGKPAGVAVTYAYIARDADAARRPVTFVFNGGPGASSWPLHMEGFGPRVYDGSHGALSDNPASLLDVTDLVFIDPVGTGASFPVEGGDAGSLWNLSGDARFFVGLIGDWLHRNGREASPQYLIGESYGTTRALAMLHEDAPYPRLHLSGVALLSMYVGGIDNDDVESMAVLPSYAATAWFHHKQGMPAASASEAYEEAWRFARTTYMGALLQGDRLSAVDLHEVALATSERTGIPAERLEAMHLRLSPDAFRTGLLSGGKRVGRLDTRMVVDDSLDKLPVPYDDPGMSLGRRPSAVMDDYLRSLGYVPALPYRALNLTINRQWRYGDESHPVSVVQYLAPAMTANPNLRLFTAGGYYDTNTPLEAGRYALSRAGIDMTRWTSKAYPAGHTIGDDPTQRAALATDLRHFIH</sequence>
<proteinExistence type="predicted"/>
<protein>
    <submittedName>
        <fullName evidence="1">Peptidase S10</fullName>
    </submittedName>
</protein>
<accession>A0A7X5UD95</accession>
<evidence type="ECO:0000313" key="2">
    <source>
        <dbReference type="Proteomes" id="UP000490980"/>
    </source>
</evidence>
<dbReference type="EMBL" id="JAARLZ010000012">
    <property type="protein sequence ID" value="NII08353.1"/>
    <property type="molecule type" value="Genomic_DNA"/>
</dbReference>
<dbReference type="AlphaFoldDB" id="A0A7X5UD95"/>
<dbReference type="RefSeq" id="WP_166951063.1">
    <property type="nucleotide sequence ID" value="NZ_JAARLZ010000012.1"/>
</dbReference>
<organism evidence="1 2">
    <name type="scientific">Luteibacter anthropi</name>
    <dbReference type="NCBI Taxonomy" id="564369"/>
    <lineage>
        <taxon>Bacteria</taxon>
        <taxon>Pseudomonadati</taxon>
        <taxon>Pseudomonadota</taxon>
        <taxon>Gammaproteobacteria</taxon>
        <taxon>Lysobacterales</taxon>
        <taxon>Rhodanobacteraceae</taxon>
        <taxon>Luteibacter</taxon>
    </lineage>
</organism>
<dbReference type="Pfam" id="PF00450">
    <property type="entry name" value="Peptidase_S10"/>
    <property type="match status" value="1"/>
</dbReference>
<dbReference type="SUPFAM" id="SSF53474">
    <property type="entry name" value="alpha/beta-Hydrolases"/>
    <property type="match status" value="1"/>
</dbReference>
<gene>
    <name evidence="1" type="ORF">HBF25_18355</name>
</gene>
<dbReference type="Gene3D" id="3.40.50.1820">
    <property type="entry name" value="alpha/beta hydrolase"/>
    <property type="match status" value="1"/>
</dbReference>
<dbReference type="InterPro" id="IPR029058">
    <property type="entry name" value="AB_hydrolase_fold"/>
</dbReference>
<dbReference type="InterPro" id="IPR001563">
    <property type="entry name" value="Peptidase_S10"/>
</dbReference>